<dbReference type="Pfam" id="PF01569">
    <property type="entry name" value="PAP2"/>
    <property type="match status" value="1"/>
</dbReference>
<feature type="transmembrane region" description="Helical" evidence="6">
    <location>
        <begin position="63"/>
        <end position="87"/>
    </location>
</feature>
<dbReference type="PANTHER" id="PTHR10165:SF158">
    <property type="entry name" value="PAP2 DOMAIN PROTEIN (AFU_ORTHOLOGUE AFUA_4G08970)"/>
    <property type="match status" value="1"/>
</dbReference>
<evidence type="ECO:0000259" key="7">
    <source>
        <dbReference type="SMART" id="SM00014"/>
    </source>
</evidence>
<dbReference type="InterPro" id="IPR000326">
    <property type="entry name" value="PAP2/HPO"/>
</dbReference>
<sequence length="306" mass="34117">MNDIALQNPKADPEKVPMSMAVVYSSLCPAAIIFLYTLAIDGNFNYSQRRNAREDQISWHDRLWQLNCGILGLFLAQGSAFVITGSLKNLIGKPRPDLLYRCQLSRTVLEAGDSPGPNFGLLSRANCTQEDPYILQDGFRSFPSGHASAAFAGLFYLSLYLAAKLHVLDQRGEIWRTVAVIIPTLSAAMIAGSRLVDARHHPIDVYLGSALGILCAWGSYRQYFPPLSHTWEKGRAYPVRSWGATQYDTDDVEGLHERLNDNNFRTEGMPATPSHHLHRRIDDQIGVELVDGPDKALDHQKTRVIV</sequence>
<feature type="transmembrane region" description="Helical" evidence="6">
    <location>
        <begin position="20"/>
        <end position="42"/>
    </location>
</feature>
<evidence type="ECO:0000313" key="9">
    <source>
        <dbReference type="Proteomes" id="UP001345013"/>
    </source>
</evidence>
<keyword evidence="3 6" id="KW-0812">Transmembrane</keyword>
<keyword evidence="4 6" id="KW-1133">Transmembrane helix</keyword>
<accession>A0ABR0KFT3</accession>
<dbReference type="InterPro" id="IPR043216">
    <property type="entry name" value="PAP-like"/>
</dbReference>
<evidence type="ECO:0000256" key="5">
    <source>
        <dbReference type="ARBA" id="ARBA00023136"/>
    </source>
</evidence>
<dbReference type="EMBL" id="JAVRRG010000033">
    <property type="protein sequence ID" value="KAK5094612.1"/>
    <property type="molecule type" value="Genomic_DNA"/>
</dbReference>
<protein>
    <recommendedName>
        <fullName evidence="7">Phosphatidic acid phosphatase type 2/haloperoxidase domain-containing protein</fullName>
    </recommendedName>
</protein>
<feature type="transmembrane region" description="Helical" evidence="6">
    <location>
        <begin position="145"/>
        <end position="162"/>
    </location>
</feature>
<proteinExistence type="inferred from homology"/>
<dbReference type="SUPFAM" id="SSF48317">
    <property type="entry name" value="Acid phosphatase/Vanadium-dependent haloperoxidase"/>
    <property type="match status" value="1"/>
</dbReference>
<evidence type="ECO:0000256" key="1">
    <source>
        <dbReference type="ARBA" id="ARBA00004141"/>
    </source>
</evidence>
<gene>
    <name evidence="8" type="ORF">LTR24_003553</name>
</gene>
<name>A0ABR0KFT3_9EURO</name>
<keyword evidence="5 6" id="KW-0472">Membrane</keyword>
<keyword evidence="9" id="KW-1185">Reference proteome</keyword>
<dbReference type="Gene3D" id="1.20.144.10">
    <property type="entry name" value="Phosphatidic acid phosphatase type 2/haloperoxidase"/>
    <property type="match status" value="1"/>
</dbReference>
<feature type="domain" description="Phosphatidic acid phosphatase type 2/haloperoxidase" evidence="7">
    <location>
        <begin position="70"/>
        <end position="220"/>
    </location>
</feature>
<evidence type="ECO:0000313" key="8">
    <source>
        <dbReference type="EMBL" id="KAK5094612.1"/>
    </source>
</evidence>
<comment type="caution">
    <text evidence="8">The sequence shown here is derived from an EMBL/GenBank/DDBJ whole genome shotgun (WGS) entry which is preliminary data.</text>
</comment>
<evidence type="ECO:0000256" key="6">
    <source>
        <dbReference type="SAM" id="Phobius"/>
    </source>
</evidence>
<dbReference type="CDD" id="cd03390">
    <property type="entry name" value="PAP2_containing_1_like"/>
    <property type="match status" value="1"/>
</dbReference>
<comment type="similarity">
    <text evidence="2">Belongs to the PA-phosphatase related phosphoesterase family.</text>
</comment>
<dbReference type="Proteomes" id="UP001345013">
    <property type="component" value="Unassembled WGS sequence"/>
</dbReference>
<evidence type="ECO:0000256" key="4">
    <source>
        <dbReference type="ARBA" id="ARBA00022989"/>
    </source>
</evidence>
<comment type="subcellular location">
    <subcellularLocation>
        <location evidence="1">Membrane</location>
        <topology evidence="1">Multi-pass membrane protein</topology>
    </subcellularLocation>
</comment>
<dbReference type="SMART" id="SM00014">
    <property type="entry name" value="acidPPc"/>
    <property type="match status" value="1"/>
</dbReference>
<dbReference type="PANTHER" id="PTHR10165">
    <property type="entry name" value="LIPID PHOSPHATE PHOSPHATASE"/>
    <property type="match status" value="1"/>
</dbReference>
<evidence type="ECO:0000256" key="2">
    <source>
        <dbReference type="ARBA" id="ARBA00008816"/>
    </source>
</evidence>
<dbReference type="InterPro" id="IPR036938">
    <property type="entry name" value="PAP2/HPO_sf"/>
</dbReference>
<reference evidence="8 9" key="1">
    <citation type="submission" date="2023-08" db="EMBL/GenBank/DDBJ databases">
        <title>Black Yeasts Isolated from many extreme environments.</title>
        <authorList>
            <person name="Coleine C."/>
            <person name="Stajich J.E."/>
            <person name="Selbmann L."/>
        </authorList>
    </citation>
    <scope>NUCLEOTIDE SEQUENCE [LARGE SCALE GENOMIC DNA]</scope>
    <source>
        <strain evidence="8 9">CCFEE 5885</strain>
    </source>
</reference>
<organism evidence="8 9">
    <name type="scientific">Lithohypha guttulata</name>
    <dbReference type="NCBI Taxonomy" id="1690604"/>
    <lineage>
        <taxon>Eukaryota</taxon>
        <taxon>Fungi</taxon>
        <taxon>Dikarya</taxon>
        <taxon>Ascomycota</taxon>
        <taxon>Pezizomycotina</taxon>
        <taxon>Eurotiomycetes</taxon>
        <taxon>Chaetothyriomycetidae</taxon>
        <taxon>Chaetothyriales</taxon>
        <taxon>Trichomeriaceae</taxon>
        <taxon>Lithohypha</taxon>
    </lineage>
</organism>
<evidence type="ECO:0000256" key="3">
    <source>
        <dbReference type="ARBA" id="ARBA00022692"/>
    </source>
</evidence>